<dbReference type="InterPro" id="IPR036388">
    <property type="entry name" value="WH-like_DNA-bd_sf"/>
</dbReference>
<comment type="subcellular location">
    <subcellularLocation>
        <location evidence="1">Cytoplasm</location>
    </subcellularLocation>
    <subcellularLocation>
        <location evidence="1">Endosome</location>
    </subcellularLocation>
</comment>
<dbReference type="InterPro" id="IPR040608">
    <property type="entry name" value="Snf8/Vps36"/>
</dbReference>
<comment type="caution">
    <text evidence="2">The sequence shown here is derived from an EMBL/GenBank/DDBJ whole genome shotgun (WGS) entry which is preliminary data.</text>
</comment>
<keyword evidence="1" id="KW-0967">Endosome</keyword>
<protein>
    <recommendedName>
        <fullName evidence="1">Vacuolar protein-sorting-associated protein 36</fullName>
    </recommendedName>
    <alternativeName>
        <fullName evidence="1">ESCRT-II complex subunit VPS36</fullName>
    </alternativeName>
</protein>
<dbReference type="InterPro" id="IPR011993">
    <property type="entry name" value="PH-like_dom_sf"/>
</dbReference>
<sequence length="387" mass="43056">MEHFTTCELTQAGTLATLEGEYTTASIDKVTLVTHDKKATPHVKGLLTVTTHRVVWTDPTRRRAIAAPLTALPSSLQVVDKSNPLRARVIINFGRGVRVNFESRNGPRDRERFTAAVQDACARKEWKRIAEQKAKEAAEKERMGDYVRRRAGAGGVQDRVRMQNMQRRDAINSGFASIDQLRGQAEDLVKIARLFRSKTNSSGEDNELLNMMAEMGIESPVTKEATGGNVAVYREELSRQISHFLRKRVLTVGGLMTLTDAYCLTMRNRASTELVSPEDFRAACGAFGRLKLGIEVRRLESGVLAVYIDSTKDRSGAQALCDMAMEMTSITALDVMQKRHMPIQRALAMLREAEALGYLARDETTDGLRFFPNGFDALLKSSKEGRA</sequence>
<evidence type="ECO:0000256" key="1">
    <source>
        <dbReference type="RuleBase" id="RU367095"/>
    </source>
</evidence>
<comment type="function">
    <text evidence="1">Component of the ESCRT-II complex (endosomal sorting complex required for transport II), which is required for multivesicular body (MVB) formation and sorting of endosomal cargo proteins into MVBs.</text>
</comment>
<keyword evidence="1" id="KW-0653">Protein transport</keyword>
<dbReference type="GO" id="GO:0032266">
    <property type="term" value="F:phosphatidylinositol-3-phosphate binding"/>
    <property type="evidence" value="ECO:0007669"/>
    <property type="project" value="UniProtKB-UniRule"/>
</dbReference>
<evidence type="ECO:0000313" key="3">
    <source>
        <dbReference type="Proteomes" id="UP000247409"/>
    </source>
</evidence>
<dbReference type="Gene3D" id="2.30.29.30">
    <property type="entry name" value="Pleckstrin-homology domain (PH domain)/Phosphotyrosine-binding domain (PTB)"/>
    <property type="match status" value="1"/>
</dbReference>
<comment type="subunit">
    <text evidence="1">Component of the endosomal sorting complex required for transport II (ESCRT-II).</text>
</comment>
<dbReference type="InterPro" id="IPR037855">
    <property type="entry name" value="Vps36"/>
</dbReference>
<dbReference type="Proteomes" id="UP000247409">
    <property type="component" value="Unassembled WGS sequence"/>
</dbReference>
<keyword evidence="1" id="KW-0813">Transport</keyword>
<name>A0A2V3ILD5_9FLOR</name>
<accession>A0A2V3ILD5</accession>
<proteinExistence type="inferred from homology"/>
<dbReference type="PANTHER" id="PTHR13128">
    <property type="entry name" value="VACUOLAR PROTEIN-SORTING-ASSOCIATED PROTEIN 36"/>
    <property type="match status" value="1"/>
</dbReference>
<evidence type="ECO:0000313" key="2">
    <source>
        <dbReference type="EMBL" id="PXF42895.1"/>
    </source>
</evidence>
<dbReference type="Gene3D" id="1.10.10.10">
    <property type="entry name" value="Winged helix-like DNA-binding domain superfamily/Winged helix DNA-binding domain"/>
    <property type="match status" value="2"/>
</dbReference>
<dbReference type="InterPro" id="IPR036390">
    <property type="entry name" value="WH_DNA-bd_sf"/>
</dbReference>
<dbReference type="GO" id="GO:0000814">
    <property type="term" value="C:ESCRT II complex"/>
    <property type="evidence" value="ECO:0007669"/>
    <property type="project" value="UniProtKB-UniRule"/>
</dbReference>
<dbReference type="GO" id="GO:0043130">
    <property type="term" value="F:ubiquitin binding"/>
    <property type="evidence" value="ECO:0007669"/>
    <property type="project" value="UniProtKB-UniRule"/>
</dbReference>
<dbReference type="AlphaFoldDB" id="A0A2V3ILD5"/>
<dbReference type="OrthoDB" id="271448at2759"/>
<dbReference type="GO" id="GO:0031902">
    <property type="term" value="C:late endosome membrane"/>
    <property type="evidence" value="ECO:0007669"/>
    <property type="project" value="UniProtKB-UniRule"/>
</dbReference>
<dbReference type="SUPFAM" id="SSF46785">
    <property type="entry name" value="Winged helix' DNA-binding domain"/>
    <property type="match status" value="2"/>
</dbReference>
<dbReference type="Pfam" id="PF04157">
    <property type="entry name" value="EAP30"/>
    <property type="match status" value="1"/>
</dbReference>
<organism evidence="2 3">
    <name type="scientific">Gracilariopsis chorda</name>
    <dbReference type="NCBI Taxonomy" id="448386"/>
    <lineage>
        <taxon>Eukaryota</taxon>
        <taxon>Rhodophyta</taxon>
        <taxon>Florideophyceae</taxon>
        <taxon>Rhodymeniophycidae</taxon>
        <taxon>Gracilariales</taxon>
        <taxon>Gracilariaceae</taxon>
        <taxon>Gracilariopsis</taxon>
    </lineage>
</organism>
<gene>
    <name evidence="2" type="ORF">BWQ96_07342</name>
</gene>
<keyword evidence="3" id="KW-1185">Reference proteome</keyword>
<dbReference type="PANTHER" id="PTHR13128:SF12">
    <property type="entry name" value="VACUOLAR PROTEIN-SORTING-ASSOCIATED PROTEIN 36"/>
    <property type="match status" value="1"/>
</dbReference>
<comment type="similarity">
    <text evidence="1">Belongs to the VPS36 family.</text>
</comment>
<keyword evidence="1" id="KW-0963">Cytoplasm</keyword>
<dbReference type="EMBL" id="NBIV01000145">
    <property type="protein sequence ID" value="PXF42895.1"/>
    <property type="molecule type" value="Genomic_DNA"/>
</dbReference>
<reference evidence="2 3" key="1">
    <citation type="journal article" date="2018" name="Mol. Biol. Evol.">
        <title>Analysis of the draft genome of the red seaweed Gracilariopsis chorda provides insights into genome size evolution in Rhodophyta.</title>
        <authorList>
            <person name="Lee J."/>
            <person name="Yang E.C."/>
            <person name="Graf L."/>
            <person name="Yang J.H."/>
            <person name="Qiu H."/>
            <person name="Zel Zion U."/>
            <person name="Chan C.X."/>
            <person name="Stephens T.G."/>
            <person name="Weber A.P.M."/>
            <person name="Boo G.H."/>
            <person name="Boo S.M."/>
            <person name="Kim K.M."/>
            <person name="Shin Y."/>
            <person name="Jung M."/>
            <person name="Lee S.J."/>
            <person name="Yim H.S."/>
            <person name="Lee J.H."/>
            <person name="Bhattacharya D."/>
            <person name="Yoon H.S."/>
        </authorList>
    </citation>
    <scope>NUCLEOTIDE SEQUENCE [LARGE SCALE GENOMIC DNA]</scope>
    <source>
        <strain evidence="2 3">SKKU-2015</strain>
        <tissue evidence="2">Whole body</tissue>
    </source>
</reference>
<dbReference type="Gene3D" id="6.10.140.260">
    <property type="match status" value="1"/>
</dbReference>
<dbReference type="STRING" id="448386.A0A2V3ILD5"/>
<dbReference type="GO" id="GO:0043328">
    <property type="term" value="P:protein transport to vacuole involved in ubiquitin-dependent protein catabolic process via the multivesicular body sorting pathway"/>
    <property type="evidence" value="ECO:0007669"/>
    <property type="project" value="UniProtKB-UniRule"/>
</dbReference>
<dbReference type="SUPFAM" id="SSF50729">
    <property type="entry name" value="PH domain-like"/>
    <property type="match status" value="1"/>
</dbReference>